<dbReference type="KEGG" id="kro:BVG79_00987"/>
<evidence type="ECO:0000313" key="2">
    <source>
        <dbReference type="EMBL" id="ARO14335.1"/>
    </source>
</evidence>
<name>A0A1W6NYL0_9RHOB</name>
<dbReference type="OrthoDB" id="8444855at2"/>
<sequence length="147" mass="15601">MNILKTLGIALLVGSFATIAAADIDFSQSGMAVTEGGHAYAKVKKADRVDGVLHVEIEFVTDYQGYSGETLYQALAEGAIFIRAGDATYPPIDSAAVPDKLQLTFNYNPEASARVGRWKADFVAPASDAAELVMPGIAPIPLAIRDR</sequence>
<evidence type="ECO:0000313" key="3">
    <source>
        <dbReference type="Proteomes" id="UP000242447"/>
    </source>
</evidence>
<feature type="signal peptide" evidence="1">
    <location>
        <begin position="1"/>
        <end position="22"/>
    </location>
</feature>
<proteinExistence type="predicted"/>
<keyword evidence="3" id="KW-1185">Reference proteome</keyword>
<dbReference type="RefSeq" id="WP_085785905.1">
    <property type="nucleotide sequence ID" value="NZ_CP019937.1"/>
</dbReference>
<organism evidence="2 3">
    <name type="scientific">Ketogulonicigenium robustum</name>
    <dbReference type="NCBI Taxonomy" id="92947"/>
    <lineage>
        <taxon>Bacteria</taxon>
        <taxon>Pseudomonadati</taxon>
        <taxon>Pseudomonadota</taxon>
        <taxon>Alphaproteobacteria</taxon>
        <taxon>Rhodobacterales</taxon>
        <taxon>Roseobacteraceae</taxon>
        <taxon>Ketogulonicigenium</taxon>
    </lineage>
</organism>
<gene>
    <name evidence="2" type="ORF">BVG79_00987</name>
</gene>
<evidence type="ECO:0008006" key="4">
    <source>
        <dbReference type="Google" id="ProtNLM"/>
    </source>
</evidence>
<dbReference type="STRING" id="92947.BVG79_00987"/>
<reference evidence="2 3" key="1">
    <citation type="submission" date="2017-02" db="EMBL/GenBank/DDBJ databases">
        <title>Ketogulonicigenium robustum SPU B003 Genome sequencing and assembly.</title>
        <authorList>
            <person name="Li Y."/>
            <person name="Liu L."/>
            <person name="Wang C."/>
            <person name="Zhang M."/>
            <person name="Zhang T."/>
            <person name="Zhang Y."/>
        </authorList>
    </citation>
    <scope>NUCLEOTIDE SEQUENCE [LARGE SCALE GENOMIC DNA]</scope>
    <source>
        <strain evidence="2 3">SPU_B003</strain>
    </source>
</reference>
<keyword evidence="1" id="KW-0732">Signal</keyword>
<dbReference type="AlphaFoldDB" id="A0A1W6NYL0"/>
<feature type="chain" id="PRO_5012574462" description="DUF2141 domain-containing protein" evidence="1">
    <location>
        <begin position="23"/>
        <end position="147"/>
    </location>
</feature>
<evidence type="ECO:0000256" key="1">
    <source>
        <dbReference type="SAM" id="SignalP"/>
    </source>
</evidence>
<accession>A0A1W6NYL0</accession>
<dbReference type="EMBL" id="CP019937">
    <property type="protein sequence ID" value="ARO14335.1"/>
    <property type="molecule type" value="Genomic_DNA"/>
</dbReference>
<protein>
    <recommendedName>
        <fullName evidence="4">DUF2141 domain-containing protein</fullName>
    </recommendedName>
</protein>
<dbReference type="Proteomes" id="UP000242447">
    <property type="component" value="Chromosome"/>
</dbReference>